<name>A0A6A6SEM8_9PLEO</name>
<organism evidence="2 3">
    <name type="scientific">Massarina eburnea CBS 473.64</name>
    <dbReference type="NCBI Taxonomy" id="1395130"/>
    <lineage>
        <taxon>Eukaryota</taxon>
        <taxon>Fungi</taxon>
        <taxon>Dikarya</taxon>
        <taxon>Ascomycota</taxon>
        <taxon>Pezizomycotina</taxon>
        <taxon>Dothideomycetes</taxon>
        <taxon>Pleosporomycetidae</taxon>
        <taxon>Pleosporales</taxon>
        <taxon>Massarineae</taxon>
        <taxon>Massarinaceae</taxon>
        <taxon>Massarina</taxon>
    </lineage>
</organism>
<dbReference type="AlphaFoldDB" id="A0A6A6SEM8"/>
<gene>
    <name evidence="2" type="ORF">P280DRAFT_466393</name>
</gene>
<feature type="compositionally biased region" description="Polar residues" evidence="1">
    <location>
        <begin position="246"/>
        <end position="258"/>
    </location>
</feature>
<dbReference type="EMBL" id="MU006778">
    <property type="protein sequence ID" value="KAF2645163.1"/>
    <property type="molecule type" value="Genomic_DNA"/>
</dbReference>
<accession>A0A6A6SEM8</accession>
<protein>
    <submittedName>
        <fullName evidence="2">Uncharacterized protein</fullName>
    </submittedName>
</protein>
<reference evidence="2" key="1">
    <citation type="journal article" date="2020" name="Stud. Mycol.">
        <title>101 Dothideomycetes genomes: a test case for predicting lifestyles and emergence of pathogens.</title>
        <authorList>
            <person name="Haridas S."/>
            <person name="Albert R."/>
            <person name="Binder M."/>
            <person name="Bloem J."/>
            <person name="Labutti K."/>
            <person name="Salamov A."/>
            <person name="Andreopoulos B."/>
            <person name="Baker S."/>
            <person name="Barry K."/>
            <person name="Bills G."/>
            <person name="Bluhm B."/>
            <person name="Cannon C."/>
            <person name="Castanera R."/>
            <person name="Culley D."/>
            <person name="Daum C."/>
            <person name="Ezra D."/>
            <person name="Gonzalez J."/>
            <person name="Henrissat B."/>
            <person name="Kuo A."/>
            <person name="Liang C."/>
            <person name="Lipzen A."/>
            <person name="Lutzoni F."/>
            <person name="Magnuson J."/>
            <person name="Mondo S."/>
            <person name="Nolan M."/>
            <person name="Ohm R."/>
            <person name="Pangilinan J."/>
            <person name="Park H.-J."/>
            <person name="Ramirez L."/>
            <person name="Alfaro M."/>
            <person name="Sun H."/>
            <person name="Tritt A."/>
            <person name="Yoshinaga Y."/>
            <person name="Zwiers L.-H."/>
            <person name="Turgeon B."/>
            <person name="Goodwin S."/>
            <person name="Spatafora J."/>
            <person name="Crous P."/>
            <person name="Grigoriev I."/>
        </authorList>
    </citation>
    <scope>NUCLEOTIDE SEQUENCE</scope>
    <source>
        <strain evidence="2">CBS 473.64</strain>
    </source>
</reference>
<sequence length="413" mass="44193">MQAINSIYNRHAAYLAASAPDTVPDSGDLTPHHQLVRSAPVISQQGTIDVQQLTALMEAHIASPSPPAVFRGQILSHPPSTDIVPPQTRQHVSLPMTRVMSMAAMSDSLNKLRGPPGGLNSTNGNTLYRNLSASDLSHRLHDIAERAAIRRRSQVSIMVTAEHINAPLRARGLSRIASVPAIAHSGTRMNDLTVYARDTDTTGPQIPLFTGSCDTNMTIPSLYGDGVLSNEHTMLNFPPGMPTGEPSFSSRPAISSTKPPVDPASFEDEDDIFMMKDTGAPAPTRTLPPSLPSAFGPIGTNRPRRASLALASRALNSATNGLPLPAAREELPALLPAILEASPSPAPAVPSVLKCPLHGDGCDGVTTTGLHRTERAIRGRGFKEVYPEIVEGGRVFVDWKKLLEEEKERVERG</sequence>
<evidence type="ECO:0000313" key="2">
    <source>
        <dbReference type="EMBL" id="KAF2645163.1"/>
    </source>
</evidence>
<dbReference type="Proteomes" id="UP000799753">
    <property type="component" value="Unassembled WGS sequence"/>
</dbReference>
<keyword evidence="3" id="KW-1185">Reference proteome</keyword>
<feature type="region of interest" description="Disordered" evidence="1">
    <location>
        <begin position="244"/>
        <end position="263"/>
    </location>
</feature>
<dbReference type="OrthoDB" id="3792817at2759"/>
<evidence type="ECO:0000256" key="1">
    <source>
        <dbReference type="SAM" id="MobiDB-lite"/>
    </source>
</evidence>
<proteinExistence type="predicted"/>
<evidence type="ECO:0000313" key="3">
    <source>
        <dbReference type="Proteomes" id="UP000799753"/>
    </source>
</evidence>